<comment type="catalytic activity">
    <reaction evidence="1">
        <text>Cleavage of peptide bonds with very broad specificity.</text>
        <dbReference type="EC" id="3.4.25.1"/>
    </reaction>
</comment>
<evidence type="ECO:0000256" key="2">
    <source>
        <dbReference type="ARBA" id="ARBA00001974"/>
    </source>
</evidence>
<evidence type="ECO:0000256" key="6">
    <source>
        <dbReference type="ARBA" id="ARBA00022670"/>
    </source>
</evidence>
<dbReference type="OrthoDB" id="7854943at2759"/>
<dbReference type="SUPFAM" id="SSF56235">
    <property type="entry name" value="N-terminal nucleophile aminohydrolases (Ntn hydrolases)"/>
    <property type="match status" value="1"/>
</dbReference>
<dbReference type="GO" id="GO:0016972">
    <property type="term" value="F:thiol oxidase activity"/>
    <property type="evidence" value="ECO:0007669"/>
    <property type="project" value="UniProtKB-EC"/>
</dbReference>
<feature type="active site" description="Nucleophile" evidence="16">
    <location>
        <position position="221"/>
    </location>
</feature>
<evidence type="ECO:0000256" key="18">
    <source>
        <dbReference type="SAM" id="MobiDB-lite"/>
    </source>
</evidence>
<evidence type="ECO:0000256" key="10">
    <source>
        <dbReference type="ARBA" id="ARBA00022942"/>
    </source>
</evidence>
<evidence type="ECO:0000256" key="8">
    <source>
        <dbReference type="ARBA" id="ARBA00022801"/>
    </source>
</evidence>
<feature type="domain" description="ERV/ALR sulfhydryl oxidase" evidence="19">
    <location>
        <begin position="84"/>
        <end position="184"/>
    </location>
</feature>
<gene>
    <name evidence="20" type="ORF">CDD80_5035</name>
</gene>
<keyword evidence="5 17" id="KW-0285">Flavoprotein</keyword>
<evidence type="ECO:0000256" key="15">
    <source>
        <dbReference type="ARBA" id="ARBA00026071"/>
    </source>
</evidence>
<comment type="cofactor">
    <cofactor evidence="2 17">
        <name>FAD</name>
        <dbReference type="ChEBI" id="CHEBI:57692"/>
    </cofactor>
</comment>
<dbReference type="GO" id="GO:0005634">
    <property type="term" value="C:nucleus"/>
    <property type="evidence" value="ECO:0007669"/>
    <property type="project" value="UniProtKB-SubCell"/>
</dbReference>
<evidence type="ECO:0000256" key="14">
    <source>
        <dbReference type="ARBA" id="ARBA00023242"/>
    </source>
</evidence>
<dbReference type="SUPFAM" id="SSF69000">
    <property type="entry name" value="FAD-dependent thiol oxidase"/>
    <property type="match status" value="1"/>
</dbReference>
<dbReference type="Gene3D" id="3.60.20.10">
    <property type="entry name" value="Glutamine Phosphoribosylpyrophosphate, subunit 1, domain 1"/>
    <property type="match status" value="1"/>
</dbReference>
<dbReference type="InterPro" id="IPR023333">
    <property type="entry name" value="Proteasome_suB-type"/>
</dbReference>
<dbReference type="PANTHER" id="PTHR32194:SF0">
    <property type="entry name" value="ATP-DEPENDENT PROTEASE SUBUNIT HSLV"/>
    <property type="match status" value="1"/>
</dbReference>
<feature type="region of interest" description="Disordered" evidence="18">
    <location>
        <begin position="45"/>
        <end position="66"/>
    </location>
</feature>
<name>A0A2C5YSJ0_9HYPO</name>
<dbReference type="InterPro" id="IPR017905">
    <property type="entry name" value="ERV/ALR_sulphydryl_oxidase"/>
</dbReference>
<accession>A0A2C5YSJ0</accession>
<keyword evidence="11 17" id="KW-0560">Oxidoreductase</keyword>
<keyword evidence="10" id="KW-0647">Proteasome</keyword>
<evidence type="ECO:0000256" key="12">
    <source>
        <dbReference type="ARBA" id="ARBA00023145"/>
    </source>
</evidence>
<comment type="subunit">
    <text evidence="15">The 26S proteasome consists of a 20S proteasome core and two 19S regulatory subunits. The 20S proteasome core is composed of 28 subunits that are arranged in four stacked rings, resulting in a barrel-shaped structure. The two end rings are each formed by seven alpha subunits, and the two central rings are each formed by seven beta subunits. The catalytic chamber with the active sites is on the inside of the barrel.</text>
</comment>
<reference evidence="20 21" key="1">
    <citation type="submission" date="2017-06" db="EMBL/GenBank/DDBJ databases">
        <title>Ant-infecting Ophiocordyceps genomes reveal a high diversity of potential behavioral manipulation genes and a possible major role for enterotoxins.</title>
        <authorList>
            <person name="De Bekker C."/>
            <person name="Evans H.C."/>
            <person name="Brachmann A."/>
            <person name="Hughes D.P."/>
        </authorList>
    </citation>
    <scope>NUCLEOTIDE SEQUENCE [LARGE SCALE GENOMIC DNA]</scope>
    <source>
        <strain evidence="20 21">Map16</strain>
    </source>
</reference>
<dbReference type="InterPro" id="IPR036774">
    <property type="entry name" value="ERV/ALR_sulphydryl_oxid_sf"/>
</dbReference>
<evidence type="ECO:0000256" key="16">
    <source>
        <dbReference type="PIRSR" id="PIRSR600243-1"/>
    </source>
</evidence>
<dbReference type="PROSITE" id="PS00854">
    <property type="entry name" value="PROTEASOME_BETA_1"/>
    <property type="match status" value="1"/>
</dbReference>
<evidence type="ECO:0000256" key="5">
    <source>
        <dbReference type="ARBA" id="ARBA00022630"/>
    </source>
</evidence>
<keyword evidence="14" id="KW-0539">Nucleus</keyword>
<dbReference type="FunFam" id="3.60.20.10:FF:000010">
    <property type="entry name" value="Proteasome subunit beta type-1"/>
    <property type="match status" value="1"/>
</dbReference>
<dbReference type="InterPro" id="IPR029055">
    <property type="entry name" value="Ntn_hydrolases_N"/>
</dbReference>
<proteinExistence type="predicted"/>
<dbReference type="GO" id="GO:0051603">
    <property type="term" value="P:proteolysis involved in protein catabolic process"/>
    <property type="evidence" value="ECO:0007669"/>
    <property type="project" value="InterPro"/>
</dbReference>
<evidence type="ECO:0000256" key="3">
    <source>
        <dbReference type="ARBA" id="ARBA00004123"/>
    </source>
</evidence>
<dbReference type="GO" id="GO:0005737">
    <property type="term" value="C:cytoplasm"/>
    <property type="evidence" value="ECO:0007669"/>
    <property type="project" value="TreeGrafter"/>
</dbReference>
<dbReference type="EMBL" id="NJES01000481">
    <property type="protein sequence ID" value="PHH71737.1"/>
    <property type="molecule type" value="Genomic_DNA"/>
</dbReference>
<dbReference type="PROSITE" id="PS51324">
    <property type="entry name" value="ERV_ALR"/>
    <property type="match status" value="1"/>
</dbReference>
<keyword evidence="4" id="KW-0963">Cytoplasm</keyword>
<protein>
    <recommendedName>
        <fullName evidence="17">Sulfhydryl oxidase</fullName>
        <ecNumber evidence="17">1.8.3.2</ecNumber>
    </recommendedName>
</protein>
<keyword evidence="12" id="KW-0865">Zymogen</keyword>
<dbReference type="CDD" id="cd03762">
    <property type="entry name" value="proteasome_beta_type_6"/>
    <property type="match status" value="1"/>
</dbReference>
<dbReference type="InterPro" id="IPR000243">
    <property type="entry name" value="Pept_T1A_subB"/>
</dbReference>
<keyword evidence="8" id="KW-0378">Hydrolase</keyword>
<dbReference type="PRINTS" id="PR00141">
    <property type="entry name" value="PROTEASOME"/>
</dbReference>
<dbReference type="GO" id="GO:0019774">
    <property type="term" value="C:proteasome core complex, beta-subunit complex"/>
    <property type="evidence" value="ECO:0007669"/>
    <property type="project" value="UniProtKB-ARBA"/>
</dbReference>
<comment type="catalytic activity">
    <reaction evidence="17">
        <text>2 R'C(R)SH + O2 = R'C(R)S-S(R)CR' + H2O2</text>
        <dbReference type="Rhea" id="RHEA:17357"/>
        <dbReference type="ChEBI" id="CHEBI:15379"/>
        <dbReference type="ChEBI" id="CHEBI:16240"/>
        <dbReference type="ChEBI" id="CHEBI:16520"/>
        <dbReference type="ChEBI" id="CHEBI:17412"/>
        <dbReference type="EC" id="1.8.3.2"/>
    </reaction>
</comment>
<evidence type="ECO:0000256" key="13">
    <source>
        <dbReference type="ARBA" id="ARBA00023157"/>
    </source>
</evidence>
<dbReference type="FunFam" id="1.20.120.310:FF:000002">
    <property type="entry name" value="Sulfhydryl oxidase"/>
    <property type="match status" value="1"/>
</dbReference>
<dbReference type="STRING" id="2004952.A0A2C5YSJ0"/>
<evidence type="ECO:0000256" key="11">
    <source>
        <dbReference type="ARBA" id="ARBA00023002"/>
    </source>
</evidence>
<dbReference type="GO" id="GO:0004298">
    <property type="term" value="F:threonine-type endopeptidase activity"/>
    <property type="evidence" value="ECO:0007669"/>
    <property type="project" value="UniProtKB-KW"/>
</dbReference>
<keyword evidence="6" id="KW-0645">Protease</keyword>
<dbReference type="Proteomes" id="UP000226431">
    <property type="component" value="Unassembled WGS sequence"/>
</dbReference>
<evidence type="ECO:0000313" key="20">
    <source>
        <dbReference type="EMBL" id="PHH71737.1"/>
    </source>
</evidence>
<dbReference type="InterPro" id="IPR016050">
    <property type="entry name" value="Proteasome_bsu_CS"/>
</dbReference>
<evidence type="ECO:0000259" key="19">
    <source>
        <dbReference type="PROSITE" id="PS51324"/>
    </source>
</evidence>
<comment type="caution">
    <text evidence="20">The sequence shown here is derived from an EMBL/GenBank/DDBJ whole genome shotgun (WGS) entry which is preliminary data.</text>
</comment>
<dbReference type="Pfam" id="PF04777">
    <property type="entry name" value="Evr1_Alr"/>
    <property type="match status" value="1"/>
</dbReference>
<dbReference type="PROSITE" id="PS51476">
    <property type="entry name" value="PROTEASOME_BETA_2"/>
    <property type="match status" value="1"/>
</dbReference>
<evidence type="ECO:0000256" key="7">
    <source>
        <dbReference type="ARBA" id="ARBA00022698"/>
    </source>
</evidence>
<evidence type="ECO:0000256" key="4">
    <source>
        <dbReference type="ARBA" id="ARBA00022490"/>
    </source>
</evidence>
<dbReference type="AlphaFoldDB" id="A0A2C5YSJ0"/>
<dbReference type="InterPro" id="IPR001353">
    <property type="entry name" value="Proteasome_sua/b"/>
</dbReference>
<sequence length="420" mass="46236">MARRTHVTLMLLVGLAFFFSVSFLYSGPVSLTARDAARLLEKVRKGPSQTRLSESEAGPGFQPDLGGLPDGLLEGESIAPKLENATLKAELGRATWKFLHTMVAKYPEKPTPEDRKTLQFFFMAFGKLYPCGDCARHFRGLLKQMPPQTGSRNSAAGWLCEMHNQVNKRLEKPIFDCNNIGDFYDCGTTAIMDFGHSGMLNEDGIHIDMDRLKKGEVNLGTSIMAVTFKDGVILGADSRTTTGAYIANRVTDKLTRVHDTIWCCRSGSAADTQAVADVVQYQLGLFAMHSGKPPMTQTAASIFQELCYANKDQLSAGLIIAGWDERFGGQVYSIPLGGSLHKQKYAIGGSGSTYIYGYCDANWREGMEEADAVKFVKGALREAIRWDGSSGGVIRMVVLTRKGADRHLYLPDTDYEVRHE</sequence>
<evidence type="ECO:0000256" key="9">
    <source>
        <dbReference type="ARBA" id="ARBA00022827"/>
    </source>
</evidence>
<evidence type="ECO:0000313" key="21">
    <source>
        <dbReference type="Proteomes" id="UP000226431"/>
    </source>
</evidence>
<keyword evidence="9 17" id="KW-0274">FAD</keyword>
<keyword evidence="21" id="KW-1185">Reference proteome</keyword>
<dbReference type="Pfam" id="PF00227">
    <property type="entry name" value="Proteasome"/>
    <property type="match status" value="1"/>
</dbReference>
<dbReference type="EC" id="1.8.3.2" evidence="17"/>
<comment type="subcellular location">
    <subcellularLocation>
        <location evidence="3">Nucleus</location>
    </subcellularLocation>
</comment>
<keyword evidence="7" id="KW-0888">Threonine protease</keyword>
<organism evidence="20 21">
    <name type="scientific">Ophiocordyceps camponoti-rufipedis</name>
    <dbReference type="NCBI Taxonomy" id="2004952"/>
    <lineage>
        <taxon>Eukaryota</taxon>
        <taxon>Fungi</taxon>
        <taxon>Dikarya</taxon>
        <taxon>Ascomycota</taxon>
        <taxon>Pezizomycotina</taxon>
        <taxon>Sordariomycetes</taxon>
        <taxon>Hypocreomycetidae</taxon>
        <taxon>Hypocreales</taxon>
        <taxon>Ophiocordycipitaceae</taxon>
        <taxon>Ophiocordyceps</taxon>
    </lineage>
</organism>
<evidence type="ECO:0000256" key="1">
    <source>
        <dbReference type="ARBA" id="ARBA00001198"/>
    </source>
</evidence>
<evidence type="ECO:0000256" key="17">
    <source>
        <dbReference type="RuleBase" id="RU371123"/>
    </source>
</evidence>
<keyword evidence="13" id="KW-1015">Disulfide bond</keyword>
<dbReference type="PANTHER" id="PTHR32194">
    <property type="entry name" value="METALLOPROTEASE TLDD"/>
    <property type="match status" value="1"/>
</dbReference>
<dbReference type="Gene3D" id="1.20.120.310">
    <property type="entry name" value="ERV/ALR sulfhydryl oxidase domain"/>
    <property type="match status" value="1"/>
</dbReference>